<evidence type="ECO:0000256" key="5">
    <source>
        <dbReference type="ARBA" id="ARBA00022801"/>
    </source>
</evidence>
<comment type="caution">
    <text evidence="10">The sequence shown here is derived from an EMBL/GenBank/DDBJ whole genome shotgun (WGS) entry which is preliminary data.</text>
</comment>
<dbReference type="SMART" id="SM00813">
    <property type="entry name" value="Alpha-L-AF_C"/>
    <property type="match status" value="1"/>
</dbReference>
<accession>A0A364LDM9</accession>
<evidence type="ECO:0000256" key="4">
    <source>
        <dbReference type="ARBA" id="ARBA00012670"/>
    </source>
</evidence>
<gene>
    <name evidence="10" type="ORF">BHQ10_009905</name>
</gene>
<comment type="catalytic activity">
    <reaction evidence="1">
        <text>Hydrolysis of terminal non-reducing alpha-L-arabinofuranoside residues in alpha-L-arabinosides.</text>
        <dbReference type="EC" id="3.2.1.55"/>
    </reaction>
</comment>
<evidence type="ECO:0000313" key="10">
    <source>
        <dbReference type="EMBL" id="RAO73893.1"/>
    </source>
</evidence>
<name>A0A364LDM9_TALAM</name>
<evidence type="ECO:0000256" key="6">
    <source>
        <dbReference type="ARBA" id="ARBA00023277"/>
    </source>
</evidence>
<dbReference type="InterPro" id="IPR017853">
    <property type="entry name" value="GH"/>
</dbReference>
<dbReference type="EMBL" id="MIKG01000027">
    <property type="protein sequence ID" value="RAO73893.1"/>
    <property type="molecule type" value="Genomic_DNA"/>
</dbReference>
<protein>
    <recommendedName>
        <fullName evidence="4">non-reducing end alpha-L-arabinofuranosidase</fullName>
        <ecNumber evidence="4">3.2.1.55</ecNumber>
    </recommendedName>
</protein>
<reference evidence="10 11" key="1">
    <citation type="journal article" date="2017" name="Biotechnol. Biofuels">
        <title>Differential beta-glucosidase expression as a function of carbon source availability in Talaromyces amestolkiae: a genomic and proteomic approach.</title>
        <authorList>
            <person name="de Eugenio L.I."/>
            <person name="Mendez-Liter J.A."/>
            <person name="Nieto-Dominguez M."/>
            <person name="Alonso L."/>
            <person name="Gil-Munoz J."/>
            <person name="Barriuso J."/>
            <person name="Prieto A."/>
            <person name="Martinez M.J."/>
        </authorList>
    </citation>
    <scope>NUCLEOTIDE SEQUENCE [LARGE SCALE GENOMIC DNA]</scope>
    <source>
        <strain evidence="10 11">CIB</strain>
    </source>
</reference>
<dbReference type="EC" id="3.2.1.55" evidence="4"/>
<keyword evidence="6" id="KW-0119">Carbohydrate metabolism</keyword>
<dbReference type="SUPFAM" id="SSF51011">
    <property type="entry name" value="Glycosyl hydrolase domain"/>
    <property type="match status" value="1"/>
</dbReference>
<dbReference type="STRING" id="1196081.A0A364LDM9"/>
<dbReference type="InterPro" id="IPR010720">
    <property type="entry name" value="Alpha-L-AF_C"/>
</dbReference>
<dbReference type="GeneID" id="63799119"/>
<dbReference type="InterPro" id="IPR013780">
    <property type="entry name" value="Glyco_hydro_b"/>
</dbReference>
<proteinExistence type="inferred from homology"/>
<comment type="similarity">
    <text evidence="3">Belongs to the glycosyl hydrolase 51 family.</text>
</comment>
<feature type="domain" description="Alpha-L-arabinofuranosidase C-terminal" evidence="9">
    <location>
        <begin position="312"/>
        <end position="505"/>
    </location>
</feature>
<comment type="pathway">
    <text evidence="2">Glycan metabolism; L-arabinan degradation.</text>
</comment>
<comment type="function">
    <text evidence="8">Alpha-L-arabinofuranosidase involved in the degradation of arabinoxylan, a major component of plant hemicellulose. Acts only on small linear 1,5-alpha-linked L-arabinofuranosyl oligosaccharides.</text>
</comment>
<dbReference type="GO" id="GO:0046556">
    <property type="term" value="F:alpha-L-arabinofuranosidase activity"/>
    <property type="evidence" value="ECO:0007669"/>
    <property type="project" value="UniProtKB-EC"/>
</dbReference>
<dbReference type="Pfam" id="PF22848">
    <property type="entry name" value="ASD1_dom"/>
    <property type="match status" value="1"/>
</dbReference>
<evidence type="ECO:0000259" key="9">
    <source>
        <dbReference type="SMART" id="SM00813"/>
    </source>
</evidence>
<evidence type="ECO:0000256" key="7">
    <source>
        <dbReference type="ARBA" id="ARBA00023295"/>
    </source>
</evidence>
<evidence type="ECO:0000256" key="8">
    <source>
        <dbReference type="ARBA" id="ARBA00037415"/>
    </source>
</evidence>
<dbReference type="GO" id="GO:0046373">
    <property type="term" value="P:L-arabinose metabolic process"/>
    <property type="evidence" value="ECO:0007669"/>
    <property type="project" value="InterPro"/>
</dbReference>
<dbReference type="AlphaFoldDB" id="A0A364LDM9"/>
<keyword evidence="11" id="KW-1185">Reference proteome</keyword>
<dbReference type="Gene3D" id="2.60.40.1180">
    <property type="entry name" value="Golgi alpha-mannosidase II"/>
    <property type="match status" value="1"/>
</dbReference>
<dbReference type="SUPFAM" id="SSF51445">
    <property type="entry name" value="(Trans)glycosidases"/>
    <property type="match status" value="1"/>
</dbReference>
<dbReference type="InterPro" id="IPR055235">
    <property type="entry name" value="ASD1_cat"/>
</dbReference>
<dbReference type="UniPathway" id="UPA00667"/>
<keyword evidence="7" id="KW-0326">Glycosidase</keyword>
<dbReference type="RefSeq" id="XP_040738407.1">
    <property type="nucleotide sequence ID" value="XM_040882871.1"/>
</dbReference>
<dbReference type="OrthoDB" id="3032304at2759"/>
<dbReference type="PANTHER" id="PTHR43576:SF3">
    <property type="entry name" value="ALPHA-L-ARABINOFURANOSIDASE C"/>
    <property type="match status" value="1"/>
</dbReference>
<dbReference type="PANTHER" id="PTHR43576">
    <property type="entry name" value="ALPHA-L-ARABINOFURANOSIDASE C-RELATED"/>
    <property type="match status" value="1"/>
</dbReference>
<dbReference type="Proteomes" id="UP000249363">
    <property type="component" value="Unassembled WGS sequence"/>
</dbReference>
<keyword evidence="5" id="KW-0378">Hydrolase</keyword>
<evidence type="ECO:0000256" key="3">
    <source>
        <dbReference type="ARBA" id="ARBA00007186"/>
    </source>
</evidence>
<organism evidence="10 11">
    <name type="scientific">Talaromyces amestolkiae</name>
    <dbReference type="NCBI Taxonomy" id="1196081"/>
    <lineage>
        <taxon>Eukaryota</taxon>
        <taxon>Fungi</taxon>
        <taxon>Dikarya</taxon>
        <taxon>Ascomycota</taxon>
        <taxon>Pezizomycotina</taxon>
        <taxon>Eurotiomycetes</taxon>
        <taxon>Eurotiomycetidae</taxon>
        <taxon>Eurotiales</taxon>
        <taxon>Trichocomaceae</taxon>
        <taxon>Talaromyces</taxon>
        <taxon>Talaromyces sect. Talaromyces</taxon>
    </lineage>
</organism>
<evidence type="ECO:0000256" key="2">
    <source>
        <dbReference type="ARBA" id="ARBA00004834"/>
    </source>
</evidence>
<dbReference type="Gene3D" id="3.20.20.80">
    <property type="entry name" value="Glycosidases"/>
    <property type="match status" value="1"/>
</dbReference>
<evidence type="ECO:0000313" key="11">
    <source>
        <dbReference type="Proteomes" id="UP000249363"/>
    </source>
</evidence>
<evidence type="ECO:0000256" key="1">
    <source>
        <dbReference type="ARBA" id="ARBA00001462"/>
    </source>
</evidence>
<sequence length="513" mass="58217">MTTITVLADDNNSQSTITLNPSHTIANIDPLIYGGFTEHMGRCIYGGLYEPDNNHGLVNSKGFRIDVIDCFKELNVPVVRYPGGNFVATYRWQDGIGPKDKRPSRPELAWNGIETNQFGTDEFMDWCKEVGTEPYLCLNMGTGTLEDALAWLEYCNGNKDTYYANQRRKNGHTEPYNVKYWALGNEMWGPWQVEQHTKEDYAKKAIQWAKALKLLDPSIQLVSCGQDGCSDWDRYVIQECHSWVDMHSIHFYSAGESHYRNISSPYAAERAIQVTSALIDLARCEIDYSPWPNTARIYTGPRGKRRPKICFDEWNIWDAERAPGDKGAEEQYTLSDALAMGTWLNIFIRNCKELGMATIAQSVNVISPLMTSSTGLFKQTTYWPLLLFSKFMRGQAIAVHVQCAAYKGETRPEWIQSTCTIPKLDVSAATDGEWVNLAVVNVDENSNFETELTVLGSQSEVEVFIVGGESHQLTDFNSQGKEVVKIQETVWRPEGSTKFTFQKHSFTLLRWKM</sequence>
<dbReference type="Pfam" id="PF06964">
    <property type="entry name" value="Alpha-L-AF_C"/>
    <property type="match status" value="1"/>
</dbReference>
<dbReference type="GO" id="GO:0031222">
    <property type="term" value="P:arabinan catabolic process"/>
    <property type="evidence" value="ECO:0007669"/>
    <property type="project" value="UniProtKB-UniPathway"/>
</dbReference>